<dbReference type="InterPro" id="IPR050109">
    <property type="entry name" value="HTH-type_TetR-like_transc_reg"/>
</dbReference>
<dbReference type="Gene3D" id="1.10.357.10">
    <property type="entry name" value="Tetracycline Repressor, domain 2"/>
    <property type="match status" value="1"/>
</dbReference>
<dbReference type="RefSeq" id="WP_187566514.1">
    <property type="nucleotide sequence ID" value="NZ_BMMY01000003.1"/>
</dbReference>
<gene>
    <name evidence="7" type="ORF">H9L10_09395</name>
</gene>
<keyword evidence="1" id="KW-0805">Transcription regulation</keyword>
<evidence type="ECO:0000256" key="5">
    <source>
        <dbReference type="SAM" id="MobiDB-lite"/>
    </source>
</evidence>
<dbReference type="AlphaFoldDB" id="A0A7G9QYW2"/>
<dbReference type="InterPro" id="IPR001647">
    <property type="entry name" value="HTH_TetR"/>
</dbReference>
<evidence type="ECO:0000256" key="3">
    <source>
        <dbReference type="ARBA" id="ARBA00023163"/>
    </source>
</evidence>
<evidence type="ECO:0000256" key="1">
    <source>
        <dbReference type="ARBA" id="ARBA00023015"/>
    </source>
</evidence>
<dbReference type="Pfam" id="PF00440">
    <property type="entry name" value="TetR_N"/>
    <property type="match status" value="1"/>
</dbReference>
<evidence type="ECO:0000259" key="6">
    <source>
        <dbReference type="PROSITE" id="PS50977"/>
    </source>
</evidence>
<reference evidence="7 8" key="1">
    <citation type="submission" date="2020-08" db="EMBL/GenBank/DDBJ databases">
        <title>Genome sequence of Phycicoccus endophyticus JCM 31784T.</title>
        <authorList>
            <person name="Hyun D.-W."/>
            <person name="Bae J.-W."/>
        </authorList>
    </citation>
    <scope>NUCLEOTIDE SEQUENCE [LARGE SCALE GENOMIC DNA]</scope>
    <source>
        <strain evidence="7 8">JCM 31784</strain>
    </source>
</reference>
<organism evidence="7 8">
    <name type="scientific">Phycicoccus endophyticus</name>
    <dbReference type="NCBI Taxonomy" id="1690220"/>
    <lineage>
        <taxon>Bacteria</taxon>
        <taxon>Bacillati</taxon>
        <taxon>Actinomycetota</taxon>
        <taxon>Actinomycetes</taxon>
        <taxon>Micrococcales</taxon>
        <taxon>Intrasporangiaceae</taxon>
        <taxon>Phycicoccus</taxon>
    </lineage>
</organism>
<dbReference type="PANTHER" id="PTHR30055:SF151">
    <property type="entry name" value="TRANSCRIPTIONAL REGULATORY PROTEIN"/>
    <property type="match status" value="1"/>
</dbReference>
<dbReference type="PANTHER" id="PTHR30055">
    <property type="entry name" value="HTH-TYPE TRANSCRIPTIONAL REGULATOR RUTR"/>
    <property type="match status" value="1"/>
</dbReference>
<dbReference type="InterPro" id="IPR004111">
    <property type="entry name" value="Repressor_TetR_C"/>
</dbReference>
<keyword evidence="2 4" id="KW-0238">DNA-binding</keyword>
<dbReference type="PROSITE" id="PS50977">
    <property type="entry name" value="HTH_TETR_2"/>
    <property type="match status" value="1"/>
</dbReference>
<dbReference type="GO" id="GO:0003700">
    <property type="term" value="F:DNA-binding transcription factor activity"/>
    <property type="evidence" value="ECO:0007669"/>
    <property type="project" value="TreeGrafter"/>
</dbReference>
<accession>A0A7G9QYW2</accession>
<feature type="DNA-binding region" description="H-T-H motif" evidence="4">
    <location>
        <begin position="49"/>
        <end position="68"/>
    </location>
</feature>
<dbReference type="InterPro" id="IPR036271">
    <property type="entry name" value="Tet_transcr_reg_TetR-rel_C_sf"/>
</dbReference>
<name>A0A7G9QYW2_9MICO</name>
<evidence type="ECO:0000256" key="4">
    <source>
        <dbReference type="PROSITE-ProRule" id="PRU00335"/>
    </source>
</evidence>
<dbReference type="Proteomes" id="UP000515976">
    <property type="component" value="Chromosome"/>
</dbReference>
<dbReference type="Gene3D" id="1.10.10.60">
    <property type="entry name" value="Homeodomain-like"/>
    <property type="match status" value="1"/>
</dbReference>
<dbReference type="InterPro" id="IPR009057">
    <property type="entry name" value="Homeodomain-like_sf"/>
</dbReference>
<dbReference type="GO" id="GO:0000976">
    <property type="term" value="F:transcription cis-regulatory region binding"/>
    <property type="evidence" value="ECO:0007669"/>
    <property type="project" value="TreeGrafter"/>
</dbReference>
<feature type="domain" description="HTH tetR-type" evidence="6">
    <location>
        <begin position="26"/>
        <end position="86"/>
    </location>
</feature>
<keyword evidence="8" id="KW-1185">Reference proteome</keyword>
<protein>
    <submittedName>
        <fullName evidence="7">TetR/AcrR family transcriptional regulator</fullName>
    </submittedName>
</protein>
<keyword evidence="3" id="KW-0804">Transcription</keyword>
<proteinExistence type="predicted"/>
<evidence type="ECO:0000256" key="2">
    <source>
        <dbReference type="ARBA" id="ARBA00023125"/>
    </source>
</evidence>
<dbReference type="KEGG" id="pei:H9L10_09395"/>
<evidence type="ECO:0000313" key="7">
    <source>
        <dbReference type="EMBL" id="QNN48537.1"/>
    </source>
</evidence>
<dbReference type="GO" id="GO:0045892">
    <property type="term" value="P:negative regulation of DNA-templated transcription"/>
    <property type="evidence" value="ECO:0007669"/>
    <property type="project" value="InterPro"/>
</dbReference>
<dbReference type="Pfam" id="PF02909">
    <property type="entry name" value="TetR_C_1"/>
    <property type="match status" value="1"/>
</dbReference>
<dbReference type="EMBL" id="CP060712">
    <property type="protein sequence ID" value="QNN48537.1"/>
    <property type="molecule type" value="Genomic_DNA"/>
</dbReference>
<dbReference type="SUPFAM" id="SSF48498">
    <property type="entry name" value="Tetracyclin repressor-like, C-terminal domain"/>
    <property type="match status" value="1"/>
</dbReference>
<feature type="region of interest" description="Disordered" evidence="5">
    <location>
        <begin position="1"/>
        <end position="25"/>
    </location>
</feature>
<evidence type="ECO:0000313" key="8">
    <source>
        <dbReference type="Proteomes" id="UP000515976"/>
    </source>
</evidence>
<dbReference type="SUPFAM" id="SSF46689">
    <property type="entry name" value="Homeodomain-like"/>
    <property type="match status" value="1"/>
</dbReference>
<sequence>MTRGRPAGGRTPSAATRRAGERRRMSHSMDSVLAEAVALLDQSGEPALTFRALAARLGGGVGSIYWYVSSKDELLDRAADHVLADVLARVERVGDGEPIEDLRTIAETLFDAIVDRPWLGSYFMRDTEVQPNMLRVYELLGEQVLRLDLTRLQRFHAVSAVVGFVVGTAADMGQEPPEAVVSGEVGREEYLAGVVEQWQALDPEEFPYVHHIAEEFAGHDDTVQFRAGLDLILAGLRLQAGR</sequence>